<dbReference type="InterPro" id="IPR058512">
    <property type="entry name" value="DUF8199"/>
</dbReference>
<dbReference type="Proteomes" id="UP000294564">
    <property type="component" value="Unassembled WGS sequence"/>
</dbReference>
<reference evidence="1 2" key="1">
    <citation type="submission" date="2019-03" db="EMBL/GenBank/DDBJ databases">
        <title>Genomic Encyclopedia of Type Strains, Phase IV (KMG-IV): sequencing the most valuable type-strain genomes for metagenomic binning, comparative biology and taxonomic classification.</title>
        <authorList>
            <person name="Goeker M."/>
        </authorList>
    </citation>
    <scope>NUCLEOTIDE SEQUENCE [LARGE SCALE GENOMIC DNA]</scope>
    <source>
        <strain evidence="1 2">DSM 14836</strain>
    </source>
</reference>
<proteinExistence type="predicted"/>
<dbReference type="RefSeq" id="WP_132792820.1">
    <property type="nucleotide sequence ID" value="NZ_SLXM01000001.1"/>
</dbReference>
<keyword evidence="2" id="KW-1185">Reference proteome</keyword>
<organism evidence="1 2">
    <name type="scientific">Tenacibaculum skagerrakense</name>
    <dbReference type="NCBI Taxonomy" id="186571"/>
    <lineage>
        <taxon>Bacteria</taxon>
        <taxon>Pseudomonadati</taxon>
        <taxon>Bacteroidota</taxon>
        <taxon>Flavobacteriia</taxon>
        <taxon>Flavobacteriales</taxon>
        <taxon>Flavobacteriaceae</taxon>
        <taxon>Tenacibaculum</taxon>
    </lineage>
</organism>
<dbReference type="Pfam" id="PF26622">
    <property type="entry name" value="DUF8199"/>
    <property type="match status" value="1"/>
</dbReference>
<sequence>MKSTITKISSTLLTLLVLFSTFSFTVEKHYCGDFLVAISFFGEANNCADELEEDDCDSPEVIQEKNCCKDEVQNIEGQDDLRNSIEKFDLKKQQLVAAYLFSYQYVFQSDSKEEKQFLNYSPPKLFKDLQVLHEVFII</sequence>
<dbReference type="OrthoDB" id="1493875at2"/>
<comment type="caution">
    <text evidence="1">The sequence shown here is derived from an EMBL/GenBank/DDBJ whole genome shotgun (WGS) entry which is preliminary data.</text>
</comment>
<dbReference type="AlphaFoldDB" id="A0A4R2P1N4"/>
<protein>
    <recommendedName>
        <fullName evidence="3">Secreted protein</fullName>
    </recommendedName>
</protein>
<dbReference type="NCBIfam" id="NF047658">
    <property type="entry name" value="HYC_CC_PP"/>
    <property type="match status" value="1"/>
</dbReference>
<evidence type="ECO:0000313" key="2">
    <source>
        <dbReference type="Proteomes" id="UP000294564"/>
    </source>
</evidence>
<dbReference type="EMBL" id="SLXM01000001">
    <property type="protein sequence ID" value="TCP28482.1"/>
    <property type="molecule type" value="Genomic_DNA"/>
</dbReference>
<name>A0A4R2P1N4_9FLAO</name>
<accession>A0A4R2P1N4</accession>
<gene>
    <name evidence="1" type="ORF">EV195_101660</name>
</gene>
<dbReference type="InterPro" id="IPR058060">
    <property type="entry name" value="HYC_CC_PP"/>
</dbReference>
<evidence type="ECO:0000313" key="1">
    <source>
        <dbReference type="EMBL" id="TCP28482.1"/>
    </source>
</evidence>
<evidence type="ECO:0008006" key="3">
    <source>
        <dbReference type="Google" id="ProtNLM"/>
    </source>
</evidence>